<evidence type="ECO:0000313" key="3">
    <source>
        <dbReference type="Proteomes" id="UP000176951"/>
    </source>
</evidence>
<protein>
    <submittedName>
        <fullName evidence="2">Uncharacterized protein</fullName>
    </submittedName>
</protein>
<accession>A0A1G2PX62</accession>
<proteinExistence type="predicted"/>
<name>A0A1G2PX62_9BACT</name>
<evidence type="ECO:0000256" key="1">
    <source>
        <dbReference type="SAM" id="Phobius"/>
    </source>
</evidence>
<sequence length="60" mass="6738">MQRFKNIYQDFVSGEANTYHWTVGRKIATSLSGFVAGFFAGLLAAWIMQNSTADSFDKLK</sequence>
<evidence type="ECO:0000313" key="2">
    <source>
        <dbReference type="EMBL" id="OHA52201.1"/>
    </source>
</evidence>
<keyword evidence="1" id="KW-0472">Membrane</keyword>
<reference evidence="2 3" key="1">
    <citation type="journal article" date="2016" name="Nat. Commun.">
        <title>Thousands of microbial genomes shed light on interconnected biogeochemical processes in an aquifer system.</title>
        <authorList>
            <person name="Anantharaman K."/>
            <person name="Brown C.T."/>
            <person name="Hug L.A."/>
            <person name="Sharon I."/>
            <person name="Castelle C.J."/>
            <person name="Probst A.J."/>
            <person name="Thomas B.C."/>
            <person name="Singh A."/>
            <person name="Wilkins M.J."/>
            <person name="Karaoz U."/>
            <person name="Brodie E.L."/>
            <person name="Williams K.H."/>
            <person name="Hubbard S.S."/>
            <person name="Banfield J.F."/>
        </authorList>
    </citation>
    <scope>NUCLEOTIDE SEQUENCE [LARGE SCALE GENOMIC DNA]</scope>
</reference>
<feature type="transmembrane region" description="Helical" evidence="1">
    <location>
        <begin position="27"/>
        <end position="48"/>
    </location>
</feature>
<comment type="caution">
    <text evidence="2">The sequence shown here is derived from an EMBL/GenBank/DDBJ whole genome shotgun (WGS) entry which is preliminary data.</text>
</comment>
<organism evidence="2 3">
    <name type="scientific">Candidatus Terrybacteria bacterium RIFCSPLOWO2_01_FULL_40_23</name>
    <dbReference type="NCBI Taxonomy" id="1802366"/>
    <lineage>
        <taxon>Bacteria</taxon>
        <taxon>Candidatus Terryibacteriota</taxon>
    </lineage>
</organism>
<dbReference type="EMBL" id="MHSW01000012">
    <property type="protein sequence ID" value="OHA52201.1"/>
    <property type="molecule type" value="Genomic_DNA"/>
</dbReference>
<dbReference type="AlphaFoldDB" id="A0A1G2PX62"/>
<keyword evidence="1" id="KW-0812">Transmembrane</keyword>
<dbReference type="Proteomes" id="UP000176951">
    <property type="component" value="Unassembled WGS sequence"/>
</dbReference>
<keyword evidence="1" id="KW-1133">Transmembrane helix</keyword>
<gene>
    <name evidence="2" type="ORF">A3A97_04825</name>
</gene>